<accession>A0AAN4ZKT5</accession>
<proteinExistence type="predicted"/>
<dbReference type="EMBL" id="BTRK01000002">
    <property type="protein sequence ID" value="GMR39460.1"/>
    <property type="molecule type" value="Genomic_DNA"/>
</dbReference>
<keyword evidence="2" id="KW-0732">Signal</keyword>
<comment type="caution">
    <text evidence="3">The sequence shown here is derived from an EMBL/GenBank/DDBJ whole genome shotgun (WGS) entry which is preliminary data.</text>
</comment>
<evidence type="ECO:0000256" key="2">
    <source>
        <dbReference type="SAM" id="SignalP"/>
    </source>
</evidence>
<evidence type="ECO:0000313" key="3">
    <source>
        <dbReference type="EMBL" id="GMR39460.1"/>
    </source>
</evidence>
<dbReference type="Proteomes" id="UP001328107">
    <property type="component" value="Unassembled WGS sequence"/>
</dbReference>
<feature type="non-terminal residue" evidence="3">
    <location>
        <position position="1"/>
    </location>
</feature>
<protein>
    <recommendedName>
        <fullName evidence="5">Secreted protein</fullName>
    </recommendedName>
</protein>
<feature type="chain" id="PRO_5042838509" description="Secreted protein" evidence="2">
    <location>
        <begin position="21"/>
        <end position="215"/>
    </location>
</feature>
<gene>
    <name evidence="3" type="ORF">PMAYCL1PPCAC_09655</name>
</gene>
<reference evidence="4" key="1">
    <citation type="submission" date="2022-10" db="EMBL/GenBank/DDBJ databases">
        <title>Genome assembly of Pristionchus species.</title>
        <authorList>
            <person name="Yoshida K."/>
            <person name="Sommer R.J."/>
        </authorList>
    </citation>
    <scope>NUCLEOTIDE SEQUENCE [LARGE SCALE GENOMIC DNA]</scope>
    <source>
        <strain evidence="4">RS5460</strain>
    </source>
</reference>
<name>A0AAN4ZKT5_9BILA</name>
<organism evidence="3 4">
    <name type="scientific">Pristionchus mayeri</name>
    <dbReference type="NCBI Taxonomy" id="1317129"/>
    <lineage>
        <taxon>Eukaryota</taxon>
        <taxon>Metazoa</taxon>
        <taxon>Ecdysozoa</taxon>
        <taxon>Nematoda</taxon>
        <taxon>Chromadorea</taxon>
        <taxon>Rhabditida</taxon>
        <taxon>Rhabditina</taxon>
        <taxon>Diplogasteromorpha</taxon>
        <taxon>Diplogasteroidea</taxon>
        <taxon>Neodiplogasteridae</taxon>
        <taxon>Pristionchus</taxon>
    </lineage>
</organism>
<sequence length="215" mass="24846">KNMIPRLLVLLYTCVLLATAQLERMSEPKEESEGLTEKDRISCRELKAEYRRVCLDKEHRAHEEEFCRAFENVCIRLASGDRPHNSEHAIAPQDGEGSFGSGGSSHHHSHHRPDFTEFCRRFKNRYLYICPNPFRFGQKAVVFCPIYSERCYVPLPDKPVLPKPKSSGRNEAVERMCASYAGFANQYCSNALALSQAQYRSACEKYWRFCLKQEQ</sequence>
<feature type="region of interest" description="Disordered" evidence="1">
    <location>
        <begin position="85"/>
        <end position="110"/>
    </location>
</feature>
<evidence type="ECO:0008006" key="5">
    <source>
        <dbReference type="Google" id="ProtNLM"/>
    </source>
</evidence>
<evidence type="ECO:0000256" key="1">
    <source>
        <dbReference type="SAM" id="MobiDB-lite"/>
    </source>
</evidence>
<keyword evidence="4" id="KW-1185">Reference proteome</keyword>
<feature type="signal peptide" evidence="2">
    <location>
        <begin position="1"/>
        <end position="20"/>
    </location>
</feature>
<dbReference type="AlphaFoldDB" id="A0AAN4ZKT5"/>
<evidence type="ECO:0000313" key="4">
    <source>
        <dbReference type="Proteomes" id="UP001328107"/>
    </source>
</evidence>